<protein>
    <submittedName>
        <fullName evidence="4">FAD-dependent oxidoreductase</fullName>
    </submittedName>
</protein>
<comment type="caution">
    <text evidence="4">The sequence shown here is derived from an EMBL/GenBank/DDBJ whole genome shotgun (WGS) entry which is preliminary data.</text>
</comment>
<dbReference type="InterPro" id="IPR050493">
    <property type="entry name" value="FAD-dep_Monooxygenase_BioMet"/>
</dbReference>
<dbReference type="InterPro" id="IPR002938">
    <property type="entry name" value="FAD-bd"/>
</dbReference>
<evidence type="ECO:0000256" key="2">
    <source>
        <dbReference type="ARBA" id="ARBA00023033"/>
    </source>
</evidence>
<sequence>MALPAQRVLIIGGGFSGMSTAIQFRKLGVDVEIAEIDPNWRTDGAGITVSGPSLRALGAIGVLPQFREQGAMTRGVEQYSADGTLLHRIETPQVPGTDILGGGGIMRPVLANILADATRASGAVVRLGTTFSKIEQDEDAVTVEFTDGTRQSYDLLVAADGVYSSVRKALFPEAPTPAYSGQGVWRAVLPRFGAETSMMFFGKDSKVGFTPVSDDEMYLYYTELRPTRERIPDDQLLPHLRGLLDEYTAPILVKIREYLDESCQILYRPLEGMMMPRPWYKGRVLLIGDCVHATTPHMASGAGMGHEDAVVLGEEFARGGALPEVLERYQNRRWERCRMIVANSSRLGEIEMTGGSREEHGQIMSLSIAALLAPI</sequence>
<evidence type="ECO:0000256" key="1">
    <source>
        <dbReference type="ARBA" id="ARBA00023002"/>
    </source>
</evidence>
<evidence type="ECO:0000259" key="3">
    <source>
        <dbReference type="Pfam" id="PF01494"/>
    </source>
</evidence>
<dbReference type="EMBL" id="VRZA01000008">
    <property type="protein sequence ID" value="TXS90298.1"/>
    <property type="molecule type" value="Genomic_DNA"/>
</dbReference>
<dbReference type="Gene3D" id="3.50.50.60">
    <property type="entry name" value="FAD/NAD(P)-binding domain"/>
    <property type="match status" value="1"/>
</dbReference>
<dbReference type="InterPro" id="IPR036188">
    <property type="entry name" value="FAD/NAD-bd_sf"/>
</dbReference>
<keyword evidence="2" id="KW-0503">Monooxygenase</keyword>
<dbReference type="RefSeq" id="WP_148070016.1">
    <property type="nucleotide sequence ID" value="NZ_VRZA01000008.1"/>
</dbReference>
<dbReference type="PANTHER" id="PTHR13789:SF309">
    <property type="entry name" value="PUTATIVE (AFU_ORTHOLOGUE AFUA_6G14510)-RELATED"/>
    <property type="match status" value="1"/>
</dbReference>
<proteinExistence type="predicted"/>
<dbReference type="GO" id="GO:0071949">
    <property type="term" value="F:FAD binding"/>
    <property type="evidence" value="ECO:0007669"/>
    <property type="project" value="InterPro"/>
</dbReference>
<reference evidence="4 5" key="1">
    <citation type="submission" date="2019-08" db="EMBL/GenBank/DDBJ databases">
        <title>Parahaliea maris sp. nov., isolated from the surface seawater.</title>
        <authorList>
            <person name="Liu Y."/>
        </authorList>
    </citation>
    <scope>NUCLEOTIDE SEQUENCE [LARGE SCALE GENOMIC DNA]</scope>
    <source>
        <strain evidence="4 5">HSLHS9</strain>
    </source>
</reference>
<dbReference type="GO" id="GO:0004497">
    <property type="term" value="F:monooxygenase activity"/>
    <property type="evidence" value="ECO:0007669"/>
    <property type="project" value="UniProtKB-KW"/>
</dbReference>
<gene>
    <name evidence="4" type="ORF">FV139_18760</name>
</gene>
<name>A0A5C8ZP84_9GAMM</name>
<evidence type="ECO:0000313" key="5">
    <source>
        <dbReference type="Proteomes" id="UP000321039"/>
    </source>
</evidence>
<dbReference type="SUPFAM" id="SSF51905">
    <property type="entry name" value="FAD/NAD(P)-binding domain"/>
    <property type="match status" value="1"/>
</dbReference>
<evidence type="ECO:0000313" key="4">
    <source>
        <dbReference type="EMBL" id="TXS90298.1"/>
    </source>
</evidence>
<accession>A0A5C8ZP84</accession>
<keyword evidence="1" id="KW-0560">Oxidoreductase</keyword>
<dbReference type="Pfam" id="PF01494">
    <property type="entry name" value="FAD_binding_3"/>
    <property type="match status" value="1"/>
</dbReference>
<dbReference type="Proteomes" id="UP000321039">
    <property type="component" value="Unassembled WGS sequence"/>
</dbReference>
<dbReference type="AlphaFoldDB" id="A0A5C8ZP84"/>
<dbReference type="NCBIfam" id="NF005313">
    <property type="entry name" value="PRK06847.1"/>
    <property type="match status" value="1"/>
</dbReference>
<feature type="domain" description="FAD-binding" evidence="3">
    <location>
        <begin position="7"/>
        <end position="343"/>
    </location>
</feature>
<keyword evidence="5" id="KW-1185">Reference proteome</keyword>
<dbReference type="PANTHER" id="PTHR13789">
    <property type="entry name" value="MONOOXYGENASE"/>
    <property type="match status" value="1"/>
</dbReference>
<dbReference type="PRINTS" id="PR00420">
    <property type="entry name" value="RNGMNOXGNASE"/>
</dbReference>
<organism evidence="4 5">
    <name type="scientific">Parahaliea maris</name>
    <dbReference type="NCBI Taxonomy" id="2716870"/>
    <lineage>
        <taxon>Bacteria</taxon>
        <taxon>Pseudomonadati</taxon>
        <taxon>Pseudomonadota</taxon>
        <taxon>Gammaproteobacteria</taxon>
        <taxon>Cellvibrionales</taxon>
        <taxon>Halieaceae</taxon>
        <taxon>Parahaliea</taxon>
    </lineage>
</organism>